<keyword evidence="14" id="KW-1185">Reference proteome</keyword>
<feature type="compositionally biased region" description="Polar residues" evidence="10">
    <location>
        <begin position="620"/>
        <end position="629"/>
    </location>
</feature>
<comment type="similarity">
    <text evidence="2">Belongs to the shugoshin family.</text>
</comment>
<dbReference type="InterPro" id="IPR011516">
    <property type="entry name" value="Shugoshin_N"/>
</dbReference>
<evidence type="ECO:0000313" key="14">
    <source>
        <dbReference type="Proteomes" id="UP000799437"/>
    </source>
</evidence>
<name>A0A6A6WB95_9PEZI</name>
<dbReference type="GO" id="GO:0051301">
    <property type="term" value="P:cell division"/>
    <property type="evidence" value="ECO:0007669"/>
    <property type="project" value="UniProtKB-KW"/>
</dbReference>
<evidence type="ECO:0000256" key="10">
    <source>
        <dbReference type="SAM" id="MobiDB-lite"/>
    </source>
</evidence>
<feature type="region of interest" description="Disordered" evidence="10">
    <location>
        <begin position="380"/>
        <end position="672"/>
    </location>
</feature>
<evidence type="ECO:0008006" key="15">
    <source>
        <dbReference type="Google" id="ProtNLM"/>
    </source>
</evidence>
<evidence type="ECO:0000256" key="8">
    <source>
        <dbReference type="ARBA" id="ARBA00023328"/>
    </source>
</evidence>
<evidence type="ECO:0000256" key="7">
    <source>
        <dbReference type="ARBA" id="ARBA00023306"/>
    </source>
</evidence>
<keyword evidence="6 9" id="KW-0175">Coiled coil</keyword>
<feature type="compositionally biased region" description="Basic and acidic residues" evidence="10">
    <location>
        <begin position="591"/>
        <end position="604"/>
    </location>
</feature>
<evidence type="ECO:0000256" key="5">
    <source>
        <dbReference type="ARBA" id="ARBA00022829"/>
    </source>
</evidence>
<feature type="compositionally biased region" description="Low complexity" evidence="10">
    <location>
        <begin position="551"/>
        <end position="563"/>
    </location>
</feature>
<reference evidence="13" key="1">
    <citation type="journal article" date="2020" name="Stud. Mycol.">
        <title>101 Dothideomycetes genomes: a test case for predicting lifestyles and emergence of pathogens.</title>
        <authorList>
            <person name="Haridas S."/>
            <person name="Albert R."/>
            <person name="Binder M."/>
            <person name="Bloem J."/>
            <person name="Labutti K."/>
            <person name="Salamov A."/>
            <person name="Andreopoulos B."/>
            <person name="Baker S."/>
            <person name="Barry K."/>
            <person name="Bills G."/>
            <person name="Bluhm B."/>
            <person name="Cannon C."/>
            <person name="Castanera R."/>
            <person name="Culley D."/>
            <person name="Daum C."/>
            <person name="Ezra D."/>
            <person name="Gonzalez J."/>
            <person name="Henrissat B."/>
            <person name="Kuo A."/>
            <person name="Liang C."/>
            <person name="Lipzen A."/>
            <person name="Lutzoni F."/>
            <person name="Magnuson J."/>
            <person name="Mondo S."/>
            <person name="Nolan M."/>
            <person name="Ohm R."/>
            <person name="Pangilinan J."/>
            <person name="Park H.-J."/>
            <person name="Ramirez L."/>
            <person name="Alfaro M."/>
            <person name="Sun H."/>
            <person name="Tritt A."/>
            <person name="Yoshinaga Y."/>
            <person name="Zwiers L.-H."/>
            <person name="Turgeon B."/>
            <person name="Goodwin S."/>
            <person name="Spatafora J."/>
            <person name="Crous P."/>
            <person name="Grigoriev I."/>
        </authorList>
    </citation>
    <scope>NUCLEOTIDE SEQUENCE</scope>
    <source>
        <strain evidence="13">CBS 121739</strain>
    </source>
</reference>
<feature type="coiled-coil region" evidence="9">
    <location>
        <begin position="32"/>
        <end position="59"/>
    </location>
</feature>
<feature type="region of interest" description="Disordered" evidence="10">
    <location>
        <begin position="104"/>
        <end position="123"/>
    </location>
</feature>
<feature type="compositionally biased region" description="Polar residues" evidence="10">
    <location>
        <begin position="244"/>
        <end position="254"/>
    </location>
</feature>
<keyword evidence="5" id="KW-0159">Chromosome partition</keyword>
<dbReference type="GO" id="GO:0000779">
    <property type="term" value="C:condensed chromosome, centromeric region"/>
    <property type="evidence" value="ECO:0007669"/>
    <property type="project" value="UniProtKB-ARBA"/>
</dbReference>
<accession>A0A6A6WB95</accession>
<dbReference type="CDD" id="cd14686">
    <property type="entry name" value="bZIP"/>
    <property type="match status" value="1"/>
</dbReference>
<dbReference type="GO" id="GO:0045132">
    <property type="term" value="P:meiotic chromosome segregation"/>
    <property type="evidence" value="ECO:0007669"/>
    <property type="project" value="InterPro"/>
</dbReference>
<evidence type="ECO:0000259" key="11">
    <source>
        <dbReference type="Pfam" id="PF07557"/>
    </source>
</evidence>
<feature type="region of interest" description="Disordered" evidence="10">
    <location>
        <begin position="209"/>
        <end position="328"/>
    </location>
</feature>
<keyword evidence="3" id="KW-0158">Chromosome</keyword>
<dbReference type="AlphaFoldDB" id="A0A6A6WB95"/>
<feature type="compositionally biased region" description="Basic and acidic residues" evidence="10">
    <location>
        <begin position="491"/>
        <end position="503"/>
    </location>
</feature>
<dbReference type="GeneID" id="54484678"/>
<evidence type="ECO:0000256" key="9">
    <source>
        <dbReference type="SAM" id="Coils"/>
    </source>
</evidence>
<evidence type="ECO:0000256" key="1">
    <source>
        <dbReference type="ARBA" id="ARBA00004584"/>
    </source>
</evidence>
<evidence type="ECO:0000259" key="12">
    <source>
        <dbReference type="Pfam" id="PF07558"/>
    </source>
</evidence>
<evidence type="ECO:0000256" key="2">
    <source>
        <dbReference type="ARBA" id="ARBA00010845"/>
    </source>
</evidence>
<dbReference type="OrthoDB" id="5394106at2759"/>
<evidence type="ECO:0000256" key="3">
    <source>
        <dbReference type="ARBA" id="ARBA00022454"/>
    </source>
</evidence>
<dbReference type="Pfam" id="PF07557">
    <property type="entry name" value="Shugoshin_C"/>
    <property type="match status" value="1"/>
</dbReference>
<evidence type="ECO:0000256" key="4">
    <source>
        <dbReference type="ARBA" id="ARBA00022618"/>
    </source>
</evidence>
<feature type="compositionally biased region" description="Basic and acidic residues" evidence="10">
    <location>
        <begin position="449"/>
        <end position="463"/>
    </location>
</feature>
<dbReference type="EMBL" id="ML996569">
    <property type="protein sequence ID" value="KAF2759449.1"/>
    <property type="molecule type" value="Genomic_DNA"/>
</dbReference>
<keyword evidence="7" id="KW-0131">Cell cycle</keyword>
<evidence type="ECO:0000313" key="13">
    <source>
        <dbReference type="EMBL" id="KAF2759449.1"/>
    </source>
</evidence>
<keyword evidence="8" id="KW-0137">Centromere</keyword>
<protein>
    <recommendedName>
        <fullName evidence="15">Shugoshin</fullName>
    </recommendedName>
</protein>
<dbReference type="Proteomes" id="UP000799437">
    <property type="component" value="Unassembled WGS sequence"/>
</dbReference>
<feature type="compositionally biased region" description="Basic and acidic residues" evidence="10">
    <location>
        <begin position="564"/>
        <end position="576"/>
    </location>
</feature>
<comment type="subcellular location">
    <subcellularLocation>
        <location evidence="1">Chromosome</location>
        <location evidence="1">Centromere</location>
    </subcellularLocation>
</comment>
<organism evidence="13 14">
    <name type="scientific">Pseudovirgaria hyperparasitica</name>
    <dbReference type="NCBI Taxonomy" id="470096"/>
    <lineage>
        <taxon>Eukaryota</taxon>
        <taxon>Fungi</taxon>
        <taxon>Dikarya</taxon>
        <taxon>Ascomycota</taxon>
        <taxon>Pezizomycotina</taxon>
        <taxon>Dothideomycetes</taxon>
        <taxon>Dothideomycetes incertae sedis</taxon>
        <taxon>Acrospermales</taxon>
        <taxon>Acrospermaceae</taxon>
        <taxon>Pseudovirgaria</taxon>
    </lineage>
</organism>
<feature type="non-terminal residue" evidence="13">
    <location>
        <position position="672"/>
    </location>
</feature>
<feature type="compositionally biased region" description="Basic and acidic residues" evidence="10">
    <location>
        <begin position="398"/>
        <end position="407"/>
    </location>
</feature>
<sequence>MARLNEPPGNSESVEVVKRRFLRQNRELAKCNSNQSVRIRSLEQEISRLLAENLSLREQIIQSQSQLEHYEQGPTIGHLAATRNLLEAKMRELGQIVAGLGSLPTRAPRAKPQPVAAKKSPDERNWRNALLQSEECLLPTIMEDKYHPRRTLDAEDIKGLFINGTMESPDLGPPPVAHFQDEDPIKCDLPVTNRRVSALEDGDDVQDMADILPANLETRRRRRDSSSRRKSMFEPSIDDRDSSEAGSVSESNDPPRTGSKRKLSAREDDGTAVQGIATNDDSHYIRKTSAEPVIDTAPPPNPQQTRKILGAKSTNSTSPKKQVVTGKKDGRLAKDVKRHVRVPPKGNENHEPISINGSGITEAPVLEIVDIALDTIHLPPKTPVGVGEIFSPASTEASTERPDRRDGTPPPADLDGTSIDQQLNGRGSRRSRPAVSYAEPKLNVKMRRPGKELVDAVITKEPRPTTSVVKPEDAPSAPVTVEKPSMRTVVIKREREDDRHDWEGLPQSAPEQRSPLSNKTTSAPPLPDSEKTESNPIKPTGAAATISALISNSTKPKQQPKPNSSKDDRNTPKDELAVFDFTESSPATLTDKPELPKSRVESARARTARRHSSVAGLVSKSETVGGTRTATSSSSAAKPPPADSNPKKTHTVSRDTKSAVLERAASRRRSMM</sequence>
<evidence type="ECO:0000256" key="6">
    <source>
        <dbReference type="ARBA" id="ARBA00023054"/>
    </source>
</evidence>
<dbReference type="Pfam" id="PF07558">
    <property type="entry name" value="Shugoshin_N"/>
    <property type="match status" value="1"/>
</dbReference>
<keyword evidence="4" id="KW-0132">Cell division</keyword>
<dbReference type="RefSeq" id="XP_033601900.1">
    <property type="nucleotide sequence ID" value="XM_033743624.1"/>
</dbReference>
<dbReference type="InterPro" id="IPR011515">
    <property type="entry name" value="Shugoshin_C"/>
</dbReference>
<proteinExistence type="inferred from homology"/>
<feature type="domain" description="Shugoshin C-terminal" evidence="11">
    <location>
        <begin position="425"/>
        <end position="448"/>
    </location>
</feature>
<feature type="compositionally biased region" description="Polar residues" evidence="10">
    <location>
        <begin position="509"/>
        <end position="523"/>
    </location>
</feature>
<gene>
    <name evidence="13" type="ORF">EJ05DRAFT_474557</name>
</gene>
<feature type="domain" description="Shugoshin N-terminal coiled-coil" evidence="12">
    <location>
        <begin position="17"/>
        <end position="61"/>
    </location>
</feature>
<dbReference type="GO" id="GO:0005634">
    <property type="term" value="C:nucleus"/>
    <property type="evidence" value="ECO:0007669"/>
    <property type="project" value="InterPro"/>
</dbReference>